<proteinExistence type="predicted"/>
<protein>
    <submittedName>
        <fullName evidence="2">Plasmid stabilization system protein ParE</fullName>
    </submittedName>
</protein>
<organism evidence="2 3">
    <name type="scientific">Methylobacterium aerolatum</name>
    <dbReference type="NCBI Taxonomy" id="418708"/>
    <lineage>
        <taxon>Bacteria</taxon>
        <taxon>Pseudomonadati</taxon>
        <taxon>Pseudomonadota</taxon>
        <taxon>Alphaproteobacteria</taxon>
        <taxon>Hyphomicrobiales</taxon>
        <taxon>Methylobacteriaceae</taxon>
        <taxon>Methylobacterium</taxon>
    </lineage>
</organism>
<keyword evidence="1" id="KW-1277">Toxin-antitoxin system</keyword>
<keyword evidence="3" id="KW-1185">Reference proteome</keyword>
<dbReference type="InterPro" id="IPR035093">
    <property type="entry name" value="RelE/ParE_toxin_dom_sf"/>
</dbReference>
<accession>A0ABU0I4G4</accession>
<dbReference type="EMBL" id="JAUSVP010000011">
    <property type="protein sequence ID" value="MDQ0448918.1"/>
    <property type="molecule type" value="Genomic_DNA"/>
</dbReference>
<comment type="caution">
    <text evidence="2">The sequence shown here is derived from an EMBL/GenBank/DDBJ whole genome shotgun (WGS) entry which is preliminary data.</text>
</comment>
<evidence type="ECO:0000313" key="3">
    <source>
        <dbReference type="Proteomes" id="UP001231124"/>
    </source>
</evidence>
<dbReference type="InterPro" id="IPR007712">
    <property type="entry name" value="RelE/ParE_toxin"/>
</dbReference>
<dbReference type="RefSeq" id="WP_238202095.1">
    <property type="nucleotide sequence ID" value="NZ_BPQE01000008.1"/>
</dbReference>
<evidence type="ECO:0000256" key="1">
    <source>
        <dbReference type="ARBA" id="ARBA00022649"/>
    </source>
</evidence>
<dbReference type="Gene3D" id="3.30.2310.20">
    <property type="entry name" value="RelE-like"/>
    <property type="match status" value="1"/>
</dbReference>
<dbReference type="Pfam" id="PF05016">
    <property type="entry name" value="ParE_toxin"/>
    <property type="match status" value="1"/>
</dbReference>
<dbReference type="Proteomes" id="UP001231124">
    <property type="component" value="Unassembled WGS sequence"/>
</dbReference>
<reference evidence="2 3" key="1">
    <citation type="submission" date="2023-07" db="EMBL/GenBank/DDBJ databases">
        <title>Genomic Encyclopedia of Type Strains, Phase IV (KMG-IV): sequencing the most valuable type-strain genomes for metagenomic binning, comparative biology and taxonomic classification.</title>
        <authorList>
            <person name="Goeker M."/>
        </authorList>
    </citation>
    <scope>NUCLEOTIDE SEQUENCE [LARGE SCALE GENOMIC DNA]</scope>
    <source>
        <strain evidence="2 3">DSM 19013</strain>
    </source>
</reference>
<sequence>MSELEARCLTLADMPRGYPLLAGREASGIRGRPFGDYLILYRVEDVAARIDVLRVLRGARDIDALLFPQD</sequence>
<evidence type="ECO:0000313" key="2">
    <source>
        <dbReference type="EMBL" id="MDQ0448918.1"/>
    </source>
</evidence>
<gene>
    <name evidence="2" type="ORF">QO012_003430</name>
</gene>
<name>A0ABU0I4G4_9HYPH</name>